<keyword evidence="3" id="KW-1185">Reference proteome</keyword>
<organism evidence="2 3">
    <name type="scientific">Mycoplasma haematolamae (strain Purdue)</name>
    <dbReference type="NCBI Taxonomy" id="1212765"/>
    <lineage>
        <taxon>Bacteria</taxon>
        <taxon>Bacillati</taxon>
        <taxon>Mycoplasmatota</taxon>
        <taxon>Mollicutes</taxon>
        <taxon>Mycoplasmataceae</taxon>
        <taxon>Mycoplasma</taxon>
    </lineage>
</organism>
<dbReference type="EMBL" id="CP003731">
    <property type="protein sequence ID" value="AFO52205.1"/>
    <property type="molecule type" value="Genomic_DNA"/>
</dbReference>
<dbReference type="AlphaFoldDB" id="I7BA86"/>
<sequence>MIGSGRIAAILAVFGSSLGTGTFFLSKGSDVPANGTVLTQSGTSSSSGHSRVRRSSPSSGDSKKIVKKKGKPAKGAQTKGVKVKEIVKRVRQGSAGTPARRKGNPRSPKAKMR</sequence>
<feature type="compositionally biased region" description="Basic residues" evidence="1">
    <location>
        <begin position="99"/>
        <end position="113"/>
    </location>
</feature>
<dbReference type="HOGENOM" id="CLU_2130684_0_0_14"/>
<name>I7BA86_MYCHA</name>
<feature type="region of interest" description="Disordered" evidence="1">
    <location>
        <begin position="34"/>
        <end position="113"/>
    </location>
</feature>
<accession>I7BA86</accession>
<dbReference type="KEGG" id="mhl:MHLP_03125"/>
<feature type="compositionally biased region" description="Low complexity" evidence="1">
    <location>
        <begin position="41"/>
        <end position="60"/>
    </location>
</feature>
<proteinExistence type="predicted"/>
<reference evidence="2 3" key="1">
    <citation type="journal article" date="2012" name="J. Bacteriol.">
        <title>Genome Sequence of "Candidatus Mycoplasma haemolamae" Strain Purdue, a Red Blood Cell Pathogen of Alpacas (Vicugna pacos) and Llamas (Lama glama).</title>
        <authorList>
            <person name="Guimaraes A.M."/>
            <person name="Toth B."/>
            <person name="Santos A.P."/>
            <person name="do Nascimento N.C."/>
            <person name="Kritchevsky J.E."/>
            <person name="Messick J.B."/>
        </authorList>
    </citation>
    <scope>NUCLEOTIDE SEQUENCE [LARGE SCALE GENOMIC DNA]</scope>
    <source>
        <strain evidence="2 3">Purdue</strain>
    </source>
</reference>
<reference evidence="3" key="2">
    <citation type="submission" date="2012-07" db="EMBL/GenBank/DDBJ databases">
        <title>Complete genome sequence of 'Candidatus Mycoplasma haemolamae'.</title>
        <authorList>
            <person name="Guimaraes A.M.S."/>
            <person name="Toth B."/>
            <person name="Santos A.P."/>
            <person name="Nascimento N.C."/>
            <person name="Sojka J.E."/>
            <person name="Messick J.B."/>
        </authorList>
    </citation>
    <scope>NUCLEOTIDE SEQUENCE [LARGE SCALE GENOMIC DNA]</scope>
    <source>
        <strain evidence="3">Purdue</strain>
    </source>
</reference>
<dbReference type="STRING" id="1212765.MHLP_03125"/>
<evidence type="ECO:0000313" key="3">
    <source>
        <dbReference type="Proteomes" id="UP000006502"/>
    </source>
</evidence>
<gene>
    <name evidence="2" type="ordered locus">MHLP_03125</name>
</gene>
<dbReference type="PATRIC" id="fig|1212765.3.peg.707"/>
<evidence type="ECO:0000256" key="1">
    <source>
        <dbReference type="SAM" id="MobiDB-lite"/>
    </source>
</evidence>
<evidence type="ECO:0000313" key="2">
    <source>
        <dbReference type="EMBL" id="AFO52205.1"/>
    </source>
</evidence>
<protein>
    <submittedName>
        <fullName evidence="2">Uncharacterized protein</fullName>
    </submittedName>
</protein>
<dbReference type="Proteomes" id="UP000006502">
    <property type="component" value="Chromosome"/>
</dbReference>